<keyword evidence="1" id="KW-0732">Signal</keyword>
<evidence type="ECO:0000256" key="1">
    <source>
        <dbReference type="SAM" id="SignalP"/>
    </source>
</evidence>
<dbReference type="Proteomes" id="UP000186922">
    <property type="component" value="Unassembled WGS sequence"/>
</dbReference>
<evidence type="ECO:0000313" key="2">
    <source>
        <dbReference type="EMBL" id="GAV08235.1"/>
    </source>
</evidence>
<organism evidence="2 3">
    <name type="scientific">Ramazzottius varieornatus</name>
    <name type="common">Water bear</name>
    <name type="synonym">Tardigrade</name>
    <dbReference type="NCBI Taxonomy" id="947166"/>
    <lineage>
        <taxon>Eukaryota</taxon>
        <taxon>Metazoa</taxon>
        <taxon>Ecdysozoa</taxon>
        <taxon>Tardigrada</taxon>
        <taxon>Eutardigrada</taxon>
        <taxon>Parachela</taxon>
        <taxon>Hypsibioidea</taxon>
        <taxon>Ramazzottiidae</taxon>
        <taxon>Ramazzottius</taxon>
    </lineage>
</organism>
<dbReference type="EMBL" id="BDGG01000017">
    <property type="protein sequence ID" value="GAV08235.1"/>
    <property type="molecule type" value="Genomic_DNA"/>
</dbReference>
<dbReference type="AlphaFoldDB" id="A0A1D1W414"/>
<feature type="chain" id="PRO_5008899205" evidence="1">
    <location>
        <begin position="24"/>
        <end position="143"/>
    </location>
</feature>
<accession>A0A1D1W414</accession>
<evidence type="ECO:0000313" key="3">
    <source>
        <dbReference type="Proteomes" id="UP000186922"/>
    </source>
</evidence>
<proteinExistence type="predicted"/>
<name>A0A1D1W414_RAMVA</name>
<gene>
    <name evidence="2" type="primary">RvY_17959-1</name>
    <name evidence="2" type="synonym">RvY_17959.1</name>
    <name evidence="2" type="ORF">RvY_17959</name>
</gene>
<protein>
    <submittedName>
        <fullName evidence="2">Uncharacterized protein</fullName>
    </submittedName>
</protein>
<reference evidence="2 3" key="1">
    <citation type="journal article" date="2016" name="Nat. Commun.">
        <title>Extremotolerant tardigrade genome and improved radiotolerance of human cultured cells by tardigrade-unique protein.</title>
        <authorList>
            <person name="Hashimoto T."/>
            <person name="Horikawa D.D."/>
            <person name="Saito Y."/>
            <person name="Kuwahara H."/>
            <person name="Kozuka-Hata H."/>
            <person name="Shin-I T."/>
            <person name="Minakuchi Y."/>
            <person name="Ohishi K."/>
            <person name="Motoyama A."/>
            <person name="Aizu T."/>
            <person name="Enomoto A."/>
            <person name="Kondo K."/>
            <person name="Tanaka S."/>
            <person name="Hara Y."/>
            <person name="Koshikawa S."/>
            <person name="Sagara H."/>
            <person name="Miura T."/>
            <person name="Yokobori S."/>
            <person name="Miyagawa K."/>
            <person name="Suzuki Y."/>
            <person name="Kubo T."/>
            <person name="Oyama M."/>
            <person name="Kohara Y."/>
            <person name="Fujiyama A."/>
            <person name="Arakawa K."/>
            <person name="Katayama T."/>
            <person name="Toyoda A."/>
            <person name="Kunieda T."/>
        </authorList>
    </citation>
    <scope>NUCLEOTIDE SEQUENCE [LARGE SCALE GENOMIC DNA]</scope>
    <source>
        <strain evidence="2 3">YOKOZUNA-1</strain>
    </source>
</reference>
<feature type="signal peptide" evidence="1">
    <location>
        <begin position="1"/>
        <end position="23"/>
    </location>
</feature>
<sequence>MGSTAALLKSVGLLAVGLKMAQSRTWCTDKVYIDGCPDSAMDAKVMGIPWGQSWEDACGRKFQSDGLIGDIGAFVAFVLMHAQPVNISCKVWYCEKDQVATGIWLKGCGWAWAYLCRPFKWCGNSIFITGSVINYIREQVWEF</sequence>
<comment type="caution">
    <text evidence="2">The sequence shown here is derived from an EMBL/GenBank/DDBJ whole genome shotgun (WGS) entry which is preliminary data.</text>
</comment>
<keyword evidence="3" id="KW-1185">Reference proteome</keyword>